<accession>A0A5N6PAH5</accession>
<gene>
    <name evidence="1" type="ORF">E3N88_10391</name>
</gene>
<dbReference type="EMBL" id="SZYD01000005">
    <property type="protein sequence ID" value="KAD6119120.1"/>
    <property type="molecule type" value="Genomic_DNA"/>
</dbReference>
<dbReference type="Pfam" id="PF14223">
    <property type="entry name" value="Retrotran_gag_2"/>
    <property type="match status" value="1"/>
</dbReference>
<evidence type="ECO:0000313" key="1">
    <source>
        <dbReference type="EMBL" id="KAD6119120.1"/>
    </source>
</evidence>
<evidence type="ECO:0008006" key="3">
    <source>
        <dbReference type="Google" id="ProtNLM"/>
    </source>
</evidence>
<dbReference type="Proteomes" id="UP000326396">
    <property type="component" value="Linkage Group LG13"/>
</dbReference>
<dbReference type="AlphaFoldDB" id="A0A5N6PAH5"/>
<dbReference type="PANTHER" id="PTHR35317:SF38">
    <property type="entry name" value="RNA-DIRECTED DNA POLYMERASE"/>
    <property type="match status" value="1"/>
</dbReference>
<name>A0A5N6PAH5_9ASTR</name>
<keyword evidence="2" id="KW-1185">Reference proteome</keyword>
<evidence type="ECO:0000313" key="2">
    <source>
        <dbReference type="Proteomes" id="UP000326396"/>
    </source>
</evidence>
<organism evidence="1 2">
    <name type="scientific">Mikania micrantha</name>
    <name type="common">bitter vine</name>
    <dbReference type="NCBI Taxonomy" id="192012"/>
    <lineage>
        <taxon>Eukaryota</taxon>
        <taxon>Viridiplantae</taxon>
        <taxon>Streptophyta</taxon>
        <taxon>Embryophyta</taxon>
        <taxon>Tracheophyta</taxon>
        <taxon>Spermatophyta</taxon>
        <taxon>Magnoliopsida</taxon>
        <taxon>eudicotyledons</taxon>
        <taxon>Gunneridae</taxon>
        <taxon>Pentapetalae</taxon>
        <taxon>asterids</taxon>
        <taxon>campanulids</taxon>
        <taxon>Asterales</taxon>
        <taxon>Asteraceae</taxon>
        <taxon>Asteroideae</taxon>
        <taxon>Heliantheae alliance</taxon>
        <taxon>Eupatorieae</taxon>
        <taxon>Mikania</taxon>
    </lineage>
</organism>
<protein>
    <recommendedName>
        <fullName evidence="3">Zinc finger, CCHC-type</fullName>
    </recommendedName>
</protein>
<reference evidence="1 2" key="1">
    <citation type="submission" date="2019-05" db="EMBL/GenBank/DDBJ databases">
        <title>Mikania micrantha, genome provides insights into the molecular mechanism of rapid growth.</title>
        <authorList>
            <person name="Liu B."/>
        </authorList>
    </citation>
    <scope>NUCLEOTIDE SEQUENCE [LARGE SCALE GENOMIC DNA]</scope>
    <source>
        <strain evidence="1">NLD-2019</strain>
        <tissue evidence="1">Leaf</tissue>
    </source>
</reference>
<dbReference type="PANTHER" id="PTHR35317">
    <property type="entry name" value="OS04G0629600 PROTEIN"/>
    <property type="match status" value="1"/>
</dbReference>
<comment type="caution">
    <text evidence="1">The sequence shown here is derived from an EMBL/GenBank/DDBJ whole genome shotgun (WGS) entry which is preliminary data.</text>
</comment>
<sequence length="225" mass="25067">MPYFTCYKLHKQGVWEAIEAAVNVDPKKNSLAIAYLYQAIPEELVLQVAQFERAKEVWDALKARFVGVDRVQDAKLGSLETKFESLKMEAESMEDFAGRISAIVSKANSLGAVYEDKKLVRKLLGSVPDRFLPIVASIEQFADVDTMLFQETIGRLRTFEERIRPAGKSQGSKGEIVGAEVAGMAGGKVLIMVRLQINNINGARIKYNAFVVMHLDTARLNVQQD</sequence>
<proteinExistence type="predicted"/>
<dbReference type="OrthoDB" id="1679989at2759"/>